<organism evidence="3 4">
    <name type="scientific">Holdemania filiformis</name>
    <dbReference type="NCBI Taxonomy" id="61171"/>
    <lineage>
        <taxon>Bacteria</taxon>
        <taxon>Bacillati</taxon>
        <taxon>Bacillota</taxon>
        <taxon>Erysipelotrichia</taxon>
        <taxon>Erysipelotrichales</taxon>
        <taxon>Erysipelotrichaceae</taxon>
        <taxon>Holdemania</taxon>
    </lineage>
</organism>
<evidence type="ECO:0000313" key="3">
    <source>
        <dbReference type="EMBL" id="RGR69222.1"/>
    </source>
</evidence>
<feature type="signal peptide" evidence="1">
    <location>
        <begin position="1"/>
        <end position="22"/>
    </location>
</feature>
<proteinExistence type="predicted"/>
<evidence type="ECO:0000259" key="2">
    <source>
        <dbReference type="Pfam" id="PF01243"/>
    </source>
</evidence>
<dbReference type="Proteomes" id="UP000284178">
    <property type="component" value="Unassembled WGS sequence"/>
</dbReference>
<dbReference type="GeneID" id="83016735"/>
<keyword evidence="4" id="KW-1185">Reference proteome</keyword>
<dbReference type="SUPFAM" id="SSF50475">
    <property type="entry name" value="FMN-binding split barrel"/>
    <property type="match status" value="1"/>
</dbReference>
<name>A0A412FM21_9FIRM</name>
<sequence>MKKLRMLFLAALLLTGCSTAPAPKTDAELEAEGWVKNPEANGYIKMEDALTTASVAIDESQQLSQPEIRELALDYLRGWPLKKDEAGQTIYSYREMYQIATSYNNEPGLSSVEFVLDPQTMKLYASSEKGTEKCVHIAKNPKVVLYWYKQIPEEEYIAYKNDYFNSYGVQIKGTAKLMDPASEEAQKAAALYLETLYGAEGWAAMGEKQPAIITKLLEVNDWIEIDPTEYVVNSLQWSYNKEGSTRPEWYDPESPYFGKSVRQVYYVH</sequence>
<gene>
    <name evidence="3" type="ORF">DWY25_15145</name>
</gene>
<dbReference type="Pfam" id="PF01243">
    <property type="entry name" value="PNPOx_N"/>
    <property type="match status" value="1"/>
</dbReference>
<dbReference type="EMBL" id="QRUP01000024">
    <property type="protein sequence ID" value="RGR69222.1"/>
    <property type="molecule type" value="Genomic_DNA"/>
</dbReference>
<dbReference type="Gene3D" id="2.30.110.10">
    <property type="entry name" value="Electron Transport, Fmn-binding Protein, Chain A"/>
    <property type="match status" value="1"/>
</dbReference>
<evidence type="ECO:0000256" key="1">
    <source>
        <dbReference type="SAM" id="SignalP"/>
    </source>
</evidence>
<keyword evidence="1" id="KW-0732">Signal</keyword>
<dbReference type="AlphaFoldDB" id="A0A412FM21"/>
<dbReference type="InterPro" id="IPR012349">
    <property type="entry name" value="Split_barrel_FMN-bd"/>
</dbReference>
<feature type="domain" description="Pyridoxamine 5'-phosphate oxidase N-terminal" evidence="2">
    <location>
        <begin position="88"/>
        <end position="198"/>
    </location>
</feature>
<dbReference type="RefSeq" id="WP_006059977.1">
    <property type="nucleotide sequence ID" value="NZ_CABJCV010000024.1"/>
</dbReference>
<dbReference type="InterPro" id="IPR011576">
    <property type="entry name" value="Pyridox_Oxase_N"/>
</dbReference>
<feature type="chain" id="PRO_5019289567" description="Pyridoxamine 5'-phosphate oxidase N-terminal domain-containing protein" evidence="1">
    <location>
        <begin position="23"/>
        <end position="268"/>
    </location>
</feature>
<reference evidence="3 4" key="1">
    <citation type="submission" date="2018-08" db="EMBL/GenBank/DDBJ databases">
        <title>A genome reference for cultivated species of the human gut microbiota.</title>
        <authorList>
            <person name="Zou Y."/>
            <person name="Xue W."/>
            <person name="Luo G."/>
        </authorList>
    </citation>
    <scope>NUCLEOTIDE SEQUENCE [LARGE SCALE GENOMIC DNA]</scope>
    <source>
        <strain evidence="3 4">AF24-29</strain>
    </source>
</reference>
<comment type="caution">
    <text evidence="3">The sequence shown here is derived from an EMBL/GenBank/DDBJ whole genome shotgun (WGS) entry which is preliminary data.</text>
</comment>
<dbReference type="PROSITE" id="PS51257">
    <property type="entry name" value="PROKAR_LIPOPROTEIN"/>
    <property type="match status" value="1"/>
</dbReference>
<protein>
    <recommendedName>
        <fullName evidence="2">Pyridoxamine 5'-phosphate oxidase N-terminal domain-containing protein</fullName>
    </recommendedName>
</protein>
<accession>A0A412FM21</accession>
<evidence type="ECO:0000313" key="4">
    <source>
        <dbReference type="Proteomes" id="UP000284178"/>
    </source>
</evidence>